<dbReference type="EMBL" id="PKFO01000008">
    <property type="protein sequence ID" value="PVH22468.1"/>
    <property type="molecule type" value="Genomic_DNA"/>
</dbReference>
<accession>A0A2V1AX78</accession>
<dbReference type="RefSeq" id="XP_025343408.1">
    <property type="nucleotide sequence ID" value="XM_025488641.1"/>
</dbReference>
<evidence type="ECO:0000313" key="8">
    <source>
        <dbReference type="EMBL" id="PVH22468.1"/>
    </source>
</evidence>
<feature type="compositionally biased region" description="Low complexity" evidence="5">
    <location>
        <begin position="15"/>
        <end position="24"/>
    </location>
</feature>
<evidence type="ECO:0000313" key="9">
    <source>
        <dbReference type="Proteomes" id="UP000244309"/>
    </source>
</evidence>
<proteinExistence type="predicted"/>
<organism evidence="8 9">
    <name type="scientific">Candidozyma haemuli</name>
    <dbReference type="NCBI Taxonomy" id="45357"/>
    <lineage>
        <taxon>Eukaryota</taxon>
        <taxon>Fungi</taxon>
        <taxon>Dikarya</taxon>
        <taxon>Ascomycota</taxon>
        <taxon>Saccharomycotina</taxon>
        <taxon>Pichiomycetes</taxon>
        <taxon>Metschnikowiaceae</taxon>
        <taxon>Candidozyma</taxon>
    </lineage>
</organism>
<evidence type="ECO:0000256" key="2">
    <source>
        <dbReference type="ARBA" id="ARBA00022692"/>
    </source>
</evidence>
<comment type="caution">
    <text evidence="8">The sequence shown here is derived from an EMBL/GenBank/DDBJ whole genome shotgun (WGS) entry which is preliminary data.</text>
</comment>
<evidence type="ECO:0000256" key="6">
    <source>
        <dbReference type="SAM" id="Phobius"/>
    </source>
</evidence>
<dbReference type="AlphaFoldDB" id="A0A2V1AX78"/>
<feature type="transmembrane region" description="Helical" evidence="6">
    <location>
        <begin position="95"/>
        <end position="114"/>
    </location>
</feature>
<evidence type="ECO:0000256" key="5">
    <source>
        <dbReference type="SAM" id="MobiDB-lite"/>
    </source>
</evidence>
<protein>
    <recommendedName>
        <fullName evidence="7">PIG-P domain-containing protein</fullName>
    </recommendedName>
</protein>
<keyword evidence="9" id="KW-1185">Reference proteome</keyword>
<gene>
    <name evidence="8" type="ORF">CXQ85_005037</name>
</gene>
<name>A0A2V1AX78_9ASCO</name>
<reference evidence="8 9" key="1">
    <citation type="submission" date="2017-12" db="EMBL/GenBank/DDBJ databases">
        <title>Genome Sequence of a Multidrug-Resistant Candida haemulonii Isolate from a Patient with Chronic Leg Ulcers in Israel.</title>
        <authorList>
            <person name="Chow N.A."/>
            <person name="Gade L."/>
            <person name="Batra D."/>
            <person name="Rowe L.A."/>
            <person name="Ben-Ami R."/>
            <person name="Loparev V.N."/>
            <person name="Litvintseva A.P."/>
        </authorList>
    </citation>
    <scope>NUCLEOTIDE SEQUENCE [LARGE SCALE GENOMIC DNA]</scope>
    <source>
        <strain evidence="8 9">B11899</strain>
    </source>
</reference>
<dbReference type="GeneID" id="37010367"/>
<evidence type="ECO:0000256" key="4">
    <source>
        <dbReference type="ARBA" id="ARBA00023136"/>
    </source>
</evidence>
<comment type="subcellular location">
    <subcellularLocation>
        <location evidence="1">Membrane</location>
        <topology evidence="1">Multi-pass membrane protein</topology>
    </subcellularLocation>
</comment>
<dbReference type="VEuPathDB" id="FungiDB:CXQ85_005037"/>
<dbReference type="GO" id="GO:0006506">
    <property type="term" value="P:GPI anchor biosynthetic process"/>
    <property type="evidence" value="ECO:0007669"/>
    <property type="project" value="TreeGrafter"/>
</dbReference>
<evidence type="ECO:0000259" key="7">
    <source>
        <dbReference type="Pfam" id="PF08510"/>
    </source>
</evidence>
<feature type="region of interest" description="Disordered" evidence="5">
    <location>
        <begin position="1"/>
        <end position="24"/>
    </location>
</feature>
<dbReference type="Pfam" id="PF08510">
    <property type="entry name" value="PIG-P"/>
    <property type="match status" value="1"/>
</dbReference>
<dbReference type="OrthoDB" id="690928at2759"/>
<dbReference type="InterPro" id="IPR052263">
    <property type="entry name" value="GPI_Anchor_Biosynth"/>
</dbReference>
<feature type="transmembrane region" description="Helical" evidence="6">
    <location>
        <begin position="56"/>
        <end position="75"/>
    </location>
</feature>
<dbReference type="GO" id="GO:0016020">
    <property type="term" value="C:membrane"/>
    <property type="evidence" value="ECO:0007669"/>
    <property type="project" value="UniProtKB-SubCell"/>
</dbReference>
<dbReference type="PANTHER" id="PTHR46346:SF1">
    <property type="entry name" value="PHOSPHATIDYLINOSITOL N-ACETYLGLUCOSAMINYLTRANSFERASE SUBUNIT P"/>
    <property type="match status" value="1"/>
</dbReference>
<keyword evidence="3 6" id="KW-1133">Transmembrane helix</keyword>
<dbReference type="STRING" id="45357.A0A2V1AX78"/>
<evidence type="ECO:0000256" key="3">
    <source>
        <dbReference type="ARBA" id="ARBA00022989"/>
    </source>
</evidence>
<dbReference type="PANTHER" id="PTHR46346">
    <property type="entry name" value="PHOSPHATIDYLINOSITOL N-ACETYLGLUCOSAMINYLTRANSFERASE SUBUNIT P"/>
    <property type="match status" value="1"/>
</dbReference>
<keyword evidence="4 6" id="KW-0472">Membrane</keyword>
<dbReference type="InterPro" id="IPR013717">
    <property type="entry name" value="PIG-P"/>
</dbReference>
<evidence type="ECO:0000256" key="1">
    <source>
        <dbReference type="ARBA" id="ARBA00004141"/>
    </source>
</evidence>
<feature type="domain" description="PIG-P" evidence="7">
    <location>
        <begin position="51"/>
        <end position="165"/>
    </location>
</feature>
<keyword evidence="2 6" id="KW-0812">Transmembrane</keyword>
<dbReference type="GO" id="GO:0005783">
    <property type="term" value="C:endoplasmic reticulum"/>
    <property type="evidence" value="ECO:0007669"/>
    <property type="project" value="TreeGrafter"/>
</dbReference>
<dbReference type="Proteomes" id="UP000244309">
    <property type="component" value="Unassembled WGS sequence"/>
</dbReference>
<sequence>MNKLNIVRTQTPTISRSPSPARSLLSPFRNPEDSLARESDVTVSTNVTSYAEYKGFFIYVLSMVALLVYMGWLLLPEEALNYLGVYYYPDKYWAQAVPAYSLMLMLYVYIYLALYNTEVKTLPLDDPRLFTDENAVFPEDPLDYIHKAPSGVRDLPAPLVSEILYS</sequence>